<feature type="domain" description="Major facilitator superfamily (MFS) profile" evidence="6">
    <location>
        <begin position="97"/>
        <end position="319"/>
    </location>
</feature>
<feature type="transmembrane region" description="Helical" evidence="5">
    <location>
        <begin position="296"/>
        <end position="312"/>
    </location>
</feature>
<dbReference type="PANTHER" id="PTHR11360:SF130">
    <property type="entry name" value="MAJOR FACILITATOR SUPERFAMILY (MFS) PROFILE DOMAIN-CONTAINING PROTEIN-RELATED"/>
    <property type="match status" value="1"/>
</dbReference>
<feature type="transmembrane region" description="Helical" evidence="5">
    <location>
        <begin position="188"/>
        <end position="211"/>
    </location>
</feature>
<sequence length="319" mass="35190">MTFSQQSPHEMWERVQLSDKKVDDQGDTASSGEEQGQSVTSIIWNADDPYAKNEGSSQDGERKDIQPQRGLSALDRVLSRTSVTDRDPGPPPDGGFWAWASAIAGHIVMLNSWGYNSSFGVFQTYYTTHLDNPASQISWIGSVQISALFFIGTLSGRLTDAGYFRITFAAGTLLTCLGVFMTSLSTTFWQLLLSQGLCTGLGNGLMFTPSLAVVSTYFKRRRALAFGITATGSATGGLIFPSMARQLLGKIGFAWTVRAMGLVQLVTLVMANLLLRPRIPPRQSGPWIDLASFKEKGYFFFAIGIFFVRFWYRESIKSY</sequence>
<evidence type="ECO:0000313" key="7">
    <source>
        <dbReference type="EnsemblFungi" id="FOXG_10649P0"/>
    </source>
</evidence>
<feature type="transmembrane region" description="Helical" evidence="5">
    <location>
        <begin position="136"/>
        <end position="155"/>
    </location>
</feature>
<evidence type="ECO:0000259" key="6">
    <source>
        <dbReference type="PROSITE" id="PS50850"/>
    </source>
</evidence>
<evidence type="ECO:0000256" key="3">
    <source>
        <dbReference type="ARBA" id="ARBA00023180"/>
    </source>
</evidence>
<comment type="subcellular location">
    <subcellularLocation>
        <location evidence="1">Membrane</location>
        <topology evidence="1">Multi-pass membrane protein</topology>
    </subcellularLocation>
</comment>
<reference evidence="8" key="1">
    <citation type="journal article" date="2012" name="Mol. Plant Microbe Interact.">
        <title>A highly conserved effector in Fusarium oxysporum is required for full virulence on Arabidopsis.</title>
        <authorList>
            <person name="Thatcher L.F."/>
            <person name="Gardiner D.M."/>
            <person name="Kazan K."/>
            <person name="Manners J."/>
        </authorList>
    </citation>
    <scope>NUCLEOTIDE SEQUENCE [LARGE SCALE GENOMIC DNA]</scope>
    <source>
        <strain evidence="8">Fo5176</strain>
    </source>
</reference>
<keyword evidence="5" id="KW-1133">Transmembrane helix</keyword>
<protein>
    <recommendedName>
        <fullName evidence="6">Major facilitator superfamily (MFS) profile domain-containing protein</fullName>
    </recommendedName>
</protein>
<dbReference type="Proteomes" id="UP000002489">
    <property type="component" value="Unassembled WGS sequence"/>
</dbReference>
<comment type="similarity">
    <text evidence="2">Belongs to the major facilitator superfamily. Monocarboxylate porter (TC 2.A.1.13) family.</text>
</comment>
<evidence type="ECO:0000313" key="8">
    <source>
        <dbReference type="Proteomes" id="UP000002489"/>
    </source>
</evidence>
<evidence type="ECO:0000256" key="2">
    <source>
        <dbReference type="ARBA" id="ARBA00006727"/>
    </source>
</evidence>
<accession>A0A0D2Y2Z8</accession>
<feature type="transmembrane region" description="Helical" evidence="5">
    <location>
        <begin position="162"/>
        <end position="182"/>
    </location>
</feature>
<feature type="compositionally biased region" description="Basic and acidic residues" evidence="4">
    <location>
        <begin position="10"/>
        <end position="24"/>
    </location>
</feature>
<evidence type="ECO:0000256" key="1">
    <source>
        <dbReference type="ARBA" id="ARBA00004141"/>
    </source>
</evidence>
<dbReference type="Gene3D" id="1.20.1250.20">
    <property type="entry name" value="MFS general substrate transporter like domains"/>
    <property type="match status" value="1"/>
</dbReference>
<dbReference type="InterPro" id="IPR020846">
    <property type="entry name" value="MFS_dom"/>
</dbReference>
<proteinExistence type="inferred from homology"/>
<dbReference type="SUPFAM" id="SSF103473">
    <property type="entry name" value="MFS general substrate transporter"/>
    <property type="match status" value="1"/>
</dbReference>
<feature type="compositionally biased region" description="Polar residues" evidence="4">
    <location>
        <begin position="27"/>
        <end position="43"/>
    </location>
</feature>
<evidence type="ECO:0000256" key="4">
    <source>
        <dbReference type="SAM" id="MobiDB-lite"/>
    </source>
</evidence>
<dbReference type="GO" id="GO:0016020">
    <property type="term" value="C:membrane"/>
    <property type="evidence" value="ECO:0007669"/>
    <property type="project" value="UniProtKB-SubCell"/>
</dbReference>
<dbReference type="InterPro" id="IPR036259">
    <property type="entry name" value="MFS_trans_sf"/>
</dbReference>
<feature type="region of interest" description="Disordered" evidence="4">
    <location>
        <begin position="1"/>
        <end position="69"/>
    </location>
</feature>
<dbReference type="GO" id="GO:0022857">
    <property type="term" value="F:transmembrane transporter activity"/>
    <property type="evidence" value="ECO:0007669"/>
    <property type="project" value="InterPro"/>
</dbReference>
<dbReference type="AlphaFoldDB" id="A0A0D2Y2Z8"/>
<keyword evidence="5" id="KW-0812">Transmembrane</keyword>
<organism evidence="7 8">
    <name type="scientific">Fusarium oxysporum (strain Fo5176)</name>
    <name type="common">Fusarium vascular wilt</name>
    <dbReference type="NCBI Taxonomy" id="660025"/>
    <lineage>
        <taxon>Eukaryota</taxon>
        <taxon>Fungi</taxon>
        <taxon>Dikarya</taxon>
        <taxon>Ascomycota</taxon>
        <taxon>Pezizomycotina</taxon>
        <taxon>Sordariomycetes</taxon>
        <taxon>Hypocreomycetidae</taxon>
        <taxon>Hypocreales</taxon>
        <taxon>Nectriaceae</taxon>
        <taxon>Fusarium</taxon>
        <taxon>Fusarium oxysporum species complex</taxon>
    </lineage>
</organism>
<name>A0A0D2Y2Z8_FUSOF</name>
<dbReference type="InterPro" id="IPR011701">
    <property type="entry name" value="MFS"/>
</dbReference>
<keyword evidence="5" id="KW-0472">Membrane</keyword>
<evidence type="ECO:0000256" key="5">
    <source>
        <dbReference type="SAM" id="Phobius"/>
    </source>
</evidence>
<keyword evidence="3" id="KW-0325">Glycoprotein</keyword>
<dbReference type="EnsemblFungi" id="FOXG_10649T0">
    <property type="protein sequence ID" value="FOXG_10649P0"/>
    <property type="gene ID" value="FOXG_10649"/>
</dbReference>
<feature type="transmembrane region" description="Helical" evidence="5">
    <location>
        <begin position="223"/>
        <end position="243"/>
    </location>
</feature>
<dbReference type="PROSITE" id="PS50850">
    <property type="entry name" value="MFS"/>
    <property type="match status" value="1"/>
</dbReference>
<feature type="transmembrane region" description="Helical" evidence="5">
    <location>
        <begin position="255"/>
        <end position="275"/>
    </location>
</feature>
<dbReference type="Pfam" id="PF07690">
    <property type="entry name" value="MFS_1"/>
    <property type="match status" value="1"/>
</dbReference>
<reference evidence="7" key="2">
    <citation type="submission" date="2025-08" db="UniProtKB">
        <authorList>
            <consortium name="EnsemblFungi"/>
        </authorList>
    </citation>
    <scope>IDENTIFICATION</scope>
    <source>
        <strain evidence="7">4287 / CBS 123668 / FGSC 9935 / NRRL 34936</strain>
    </source>
</reference>
<dbReference type="PANTHER" id="PTHR11360">
    <property type="entry name" value="MONOCARBOXYLATE TRANSPORTER"/>
    <property type="match status" value="1"/>
</dbReference>
<feature type="transmembrane region" description="Helical" evidence="5">
    <location>
        <begin position="96"/>
        <end position="116"/>
    </location>
</feature>
<dbReference type="InterPro" id="IPR050327">
    <property type="entry name" value="Proton-linked_MCT"/>
</dbReference>